<dbReference type="STRING" id="1548018.LS64_04205"/>
<dbReference type="PROSITE" id="PS51383">
    <property type="entry name" value="YJEF_C_3"/>
    <property type="match status" value="1"/>
</dbReference>
<comment type="similarity">
    <text evidence="12">Belongs to the NnrD/CARKD family.</text>
</comment>
<dbReference type="EMBL" id="QBIU01000001">
    <property type="protein sequence ID" value="MWV69591.1"/>
    <property type="molecule type" value="Genomic_DNA"/>
</dbReference>
<evidence type="ECO:0000313" key="18">
    <source>
        <dbReference type="Proteomes" id="UP000477070"/>
    </source>
</evidence>
<evidence type="ECO:0000313" key="17">
    <source>
        <dbReference type="Proteomes" id="UP000029714"/>
    </source>
</evidence>
<dbReference type="Pfam" id="PF03853">
    <property type="entry name" value="YjeF_N"/>
    <property type="match status" value="1"/>
</dbReference>
<dbReference type="PANTHER" id="PTHR12592:SF0">
    <property type="entry name" value="ATP-DEPENDENT (S)-NAD(P)H-HYDRATE DEHYDRATASE"/>
    <property type="match status" value="1"/>
</dbReference>
<evidence type="ECO:0000256" key="1">
    <source>
        <dbReference type="ARBA" id="ARBA00001958"/>
    </source>
</evidence>
<dbReference type="Gene3D" id="3.40.50.10260">
    <property type="entry name" value="YjeF N-terminal domain"/>
    <property type="match status" value="1"/>
</dbReference>
<dbReference type="SUPFAM" id="SSF53613">
    <property type="entry name" value="Ribokinase-like"/>
    <property type="match status" value="1"/>
</dbReference>
<keyword evidence="8 12" id="KW-0456">Lyase</keyword>
<dbReference type="HAMAP" id="MF_01965">
    <property type="entry name" value="NADHX_dehydratase"/>
    <property type="match status" value="1"/>
</dbReference>
<evidence type="ECO:0000256" key="5">
    <source>
        <dbReference type="ARBA" id="ARBA00022840"/>
    </source>
</evidence>
<dbReference type="AlphaFoldDB" id="A0A347VTH9"/>
<evidence type="ECO:0000259" key="14">
    <source>
        <dbReference type="PROSITE" id="PS51385"/>
    </source>
</evidence>
<evidence type="ECO:0000256" key="12">
    <source>
        <dbReference type="HAMAP-Rule" id="MF_01965"/>
    </source>
</evidence>
<evidence type="ECO:0000313" key="16">
    <source>
        <dbReference type="EMBL" id="TLD94307.1"/>
    </source>
</evidence>
<evidence type="ECO:0000259" key="13">
    <source>
        <dbReference type="PROSITE" id="PS51383"/>
    </source>
</evidence>
<feature type="binding site" evidence="12">
    <location>
        <position position="579"/>
    </location>
    <ligand>
        <name>AMP</name>
        <dbReference type="ChEBI" id="CHEBI:456215"/>
    </ligand>
</feature>
<organism evidence="16 17">
    <name type="scientific">Helicobacter saguini</name>
    <dbReference type="NCBI Taxonomy" id="1548018"/>
    <lineage>
        <taxon>Bacteria</taxon>
        <taxon>Pseudomonadati</taxon>
        <taxon>Campylobacterota</taxon>
        <taxon>Epsilonproteobacteria</taxon>
        <taxon>Campylobacterales</taxon>
        <taxon>Helicobacteraceae</taxon>
        <taxon>Helicobacter</taxon>
    </lineage>
</organism>
<dbReference type="Pfam" id="PF01256">
    <property type="entry name" value="Carb_kinase"/>
    <property type="match status" value="1"/>
</dbReference>
<evidence type="ECO:0000313" key="15">
    <source>
        <dbReference type="EMBL" id="MWV69591.1"/>
    </source>
</evidence>
<feature type="binding site" evidence="12">
    <location>
        <position position="368"/>
    </location>
    <ligand>
        <name>(6S)-NADPHX</name>
        <dbReference type="ChEBI" id="CHEBI:64076"/>
    </ligand>
</feature>
<dbReference type="GO" id="GO:0046496">
    <property type="term" value="P:nicotinamide nucleotide metabolic process"/>
    <property type="evidence" value="ECO:0007669"/>
    <property type="project" value="UniProtKB-UniRule"/>
</dbReference>
<feature type="binding site" evidence="12">
    <location>
        <begin position="551"/>
        <end position="555"/>
    </location>
    <ligand>
        <name>AMP</name>
        <dbReference type="ChEBI" id="CHEBI:456215"/>
    </ligand>
</feature>
<keyword evidence="5 12" id="KW-0067">ATP-binding</keyword>
<keyword evidence="7 12" id="KW-0520">NAD</keyword>
<comment type="similarity">
    <text evidence="3">In the C-terminal section; belongs to the NnrD/CARKD family.</text>
</comment>
<comment type="catalytic activity">
    <reaction evidence="10 12">
        <text>(6S)-NADHX + ADP = AMP + phosphate + NADH + H(+)</text>
        <dbReference type="Rhea" id="RHEA:32223"/>
        <dbReference type="ChEBI" id="CHEBI:15378"/>
        <dbReference type="ChEBI" id="CHEBI:43474"/>
        <dbReference type="ChEBI" id="CHEBI:57945"/>
        <dbReference type="ChEBI" id="CHEBI:64074"/>
        <dbReference type="ChEBI" id="CHEBI:456215"/>
        <dbReference type="ChEBI" id="CHEBI:456216"/>
        <dbReference type="EC" id="4.2.1.136"/>
    </reaction>
</comment>
<evidence type="ECO:0000256" key="7">
    <source>
        <dbReference type="ARBA" id="ARBA00023027"/>
    </source>
</evidence>
<dbReference type="Proteomes" id="UP000477070">
    <property type="component" value="Unassembled WGS sequence"/>
</dbReference>
<dbReference type="InterPro" id="IPR036652">
    <property type="entry name" value="YjeF_N_dom_sf"/>
</dbReference>
<protein>
    <recommendedName>
        <fullName evidence="12">ADP-dependent (S)-NAD(P)H-hydrate dehydratase</fullName>
        <ecNumber evidence="12">4.2.1.136</ecNumber>
    </recommendedName>
    <alternativeName>
        <fullName evidence="12">ADP-dependent NAD(P)HX dehydratase</fullName>
    </alternativeName>
</protein>
<dbReference type="PROSITE" id="PS51385">
    <property type="entry name" value="YJEF_N"/>
    <property type="match status" value="1"/>
</dbReference>
<dbReference type="RefSeq" id="WP_034571018.1">
    <property type="nucleotide sequence ID" value="NZ_JRMP02000008.1"/>
</dbReference>
<accession>A0A347VTH9</accession>
<reference evidence="16 17" key="2">
    <citation type="journal article" date="2016" name="Infect. Immun.">
        <title>Helicobacter saguini, a Novel Helicobacter Isolated from Cotton-Top Tamarins with Ulcerative Colitis, Has Proinflammatory Properties and Induces Typhlocolitis and Dysplasia in Gnotobiotic IL-10-/- Mice.</title>
        <authorList>
            <person name="Shen Z."/>
            <person name="Mannion A."/>
            <person name="Whary M.T."/>
            <person name="Muthupalani S."/>
            <person name="Sheh A."/>
            <person name="Feng Y."/>
            <person name="Gong G."/>
            <person name="Vandamme P."/>
            <person name="Holcombe H.R."/>
            <person name="Paster B.J."/>
            <person name="Fox J.G."/>
        </authorList>
    </citation>
    <scope>NUCLEOTIDE SEQUENCE [LARGE SCALE GENOMIC DNA]</scope>
    <source>
        <strain evidence="16 17">MIT 97-6194</strain>
    </source>
</reference>
<feature type="binding site" evidence="12">
    <location>
        <position position="505"/>
    </location>
    <ligand>
        <name>(6S)-NADPHX</name>
        <dbReference type="ChEBI" id="CHEBI:64076"/>
    </ligand>
</feature>
<feature type="domain" description="YjeF C-terminal" evidence="13">
    <location>
        <begin position="335"/>
        <end position="657"/>
    </location>
</feature>
<dbReference type="EC" id="4.2.1.136" evidence="12"/>
<dbReference type="CDD" id="cd01171">
    <property type="entry name" value="YXKO-related"/>
    <property type="match status" value="1"/>
</dbReference>
<dbReference type="InterPro" id="IPR000631">
    <property type="entry name" value="CARKD"/>
</dbReference>
<comment type="cofactor">
    <cofactor evidence="12">
        <name>Mg(2+)</name>
        <dbReference type="ChEBI" id="CHEBI:18420"/>
    </cofactor>
</comment>
<feature type="binding site" evidence="12">
    <location>
        <position position="580"/>
    </location>
    <ligand>
        <name>(6S)-NADPHX</name>
        <dbReference type="ChEBI" id="CHEBI:64076"/>
    </ligand>
</feature>
<dbReference type="Gene3D" id="3.40.1190.20">
    <property type="match status" value="1"/>
</dbReference>
<proteinExistence type="inferred from homology"/>
<comment type="function">
    <text evidence="9">Bifunctional enzyme that catalyzes the epimerization of the S- and R-forms of NAD(P)HX and the dehydration of the S-form of NAD(P)HX at the expense of ADP, which is converted to AMP. This allows the repair of both epimers of NAD(P)HX, a damaged form of NAD(P)H that is a result of enzymatic or heat-dependent hydration.</text>
</comment>
<keyword evidence="6 12" id="KW-0521">NADP</keyword>
<comment type="cofactor">
    <cofactor evidence="1">
        <name>K(+)</name>
        <dbReference type="ChEBI" id="CHEBI:29103"/>
    </cofactor>
</comment>
<comment type="similarity">
    <text evidence="2">In the N-terminal section; belongs to the NnrE/AIBP family.</text>
</comment>
<dbReference type="InterPro" id="IPR029056">
    <property type="entry name" value="Ribokinase-like"/>
</dbReference>
<evidence type="ECO:0000256" key="3">
    <source>
        <dbReference type="ARBA" id="ARBA00009524"/>
    </source>
</evidence>
<reference evidence="16" key="3">
    <citation type="submission" date="2018-04" db="EMBL/GenBank/DDBJ databases">
        <authorList>
            <person name="Sheh A."/>
            <person name="Shen Z."/>
            <person name="Mannion A.J."/>
            <person name="Fox J.G."/>
        </authorList>
    </citation>
    <scope>NUCLEOTIDE SEQUENCE</scope>
    <source>
        <strain evidence="16">MIT 97-6194</strain>
    </source>
</reference>
<comment type="catalytic activity">
    <reaction evidence="11 12">
        <text>(6S)-NADPHX + ADP = AMP + phosphate + NADPH + H(+)</text>
        <dbReference type="Rhea" id="RHEA:32235"/>
        <dbReference type="ChEBI" id="CHEBI:15378"/>
        <dbReference type="ChEBI" id="CHEBI:43474"/>
        <dbReference type="ChEBI" id="CHEBI:57783"/>
        <dbReference type="ChEBI" id="CHEBI:64076"/>
        <dbReference type="ChEBI" id="CHEBI:456215"/>
        <dbReference type="ChEBI" id="CHEBI:456216"/>
        <dbReference type="EC" id="4.2.1.136"/>
    </reaction>
</comment>
<evidence type="ECO:0000256" key="6">
    <source>
        <dbReference type="ARBA" id="ARBA00022857"/>
    </source>
</evidence>
<dbReference type="GO" id="GO:0005524">
    <property type="term" value="F:ATP binding"/>
    <property type="evidence" value="ECO:0007669"/>
    <property type="project" value="UniProtKB-KW"/>
</dbReference>
<dbReference type="GO" id="GO:0052855">
    <property type="term" value="F:ADP-dependent NAD(P)H-hydrate dehydratase activity"/>
    <property type="evidence" value="ECO:0007669"/>
    <property type="project" value="UniProtKB-UniRule"/>
</dbReference>
<dbReference type="EMBL" id="JRMP02000008">
    <property type="protein sequence ID" value="TLD94307.1"/>
    <property type="molecule type" value="Genomic_DNA"/>
</dbReference>
<name>A0A347VTH9_9HELI</name>
<feature type="binding site" evidence="12">
    <location>
        <position position="451"/>
    </location>
    <ligand>
        <name>(6S)-NADPHX</name>
        <dbReference type="ChEBI" id="CHEBI:64076"/>
    </ligand>
</feature>
<dbReference type="PROSITE" id="PS01050">
    <property type="entry name" value="YJEF_C_2"/>
    <property type="match status" value="1"/>
</dbReference>
<keyword evidence="17" id="KW-1185">Reference proteome</keyword>
<reference evidence="15 18" key="4">
    <citation type="submission" date="2019-12" db="EMBL/GenBank/DDBJ databases">
        <title>Multi-Generational Helicobacter saguini Isolates.</title>
        <authorList>
            <person name="Mannion A."/>
            <person name="Shen Z."/>
            <person name="Fox J.G."/>
        </authorList>
    </citation>
    <scope>NUCLEOTIDE SEQUENCE [LARGE SCALE GENOMIC DNA]</scope>
    <source>
        <strain evidence="15">16-048</strain>
        <strain evidence="18">16-048 (F4)</strain>
    </source>
</reference>
<dbReference type="NCBIfam" id="TIGR00196">
    <property type="entry name" value="yjeF_cterm"/>
    <property type="match status" value="1"/>
</dbReference>
<dbReference type="GO" id="GO:0110051">
    <property type="term" value="P:metabolite repair"/>
    <property type="evidence" value="ECO:0007669"/>
    <property type="project" value="TreeGrafter"/>
</dbReference>
<comment type="function">
    <text evidence="12">Catalyzes the dehydration of the S-form of NAD(P)HX at the expense of ADP, which is converted to AMP. Together with NAD(P)HX epimerase, which catalyzes the epimerization of the S- and R-forms, the enzyme allows the repair of both epimers of NAD(P)HX, a damaged form of NAD(P)H that is a result of enzymatic or heat-dependent hydration.</text>
</comment>
<evidence type="ECO:0000256" key="4">
    <source>
        <dbReference type="ARBA" id="ARBA00022741"/>
    </source>
</evidence>
<evidence type="ECO:0000256" key="8">
    <source>
        <dbReference type="ARBA" id="ARBA00023239"/>
    </source>
</evidence>
<dbReference type="InterPro" id="IPR004443">
    <property type="entry name" value="YjeF_N_dom"/>
</dbReference>
<sequence length="657" mass="73156">MQEIFIDKRECDKMCKEIYGVSSEIMMENAGGFLARFIAKILKKKLGFLESRFYESLLPTNYKISNFNKQKDSKIITFLCGSGDNGADGMVAARILDSILNNQKARINVILLKNIKSDLCKMQWEILAKFGNLSSIRIFDFSYFLDSKSFEKANVDSKKITNYRIFKLKSLINNSDIIIDCVFGSGFNNTKSTLKNNENYQILRACLSQNKAIKIACDVPSGLGNKLGNLELWSKIISEDSKIIESSNLDSINISESGENADICDILCSFDYTISMGSGSLSLYDSRLKDIVGKIKIAPLGFSKIYYDNAKFIESKVIESRNISNKNTESRFYILQKSDLVLPKRKKQDSNKGSFGNSYIICGEMSGAATLAAKAAFSFGAGKSIIYTGLLNEDSKKSLIKDYEIIYSEKLDILESKNFKNTESNFIESNSQKTESNSQNHAQNALAIGMGAAFDKNQYEKLFAILHSILDSNPHTPLIFDADMFYQNKLIEILKKGENIALTPHPKEFLSLLKLSEILNIKQDLSFVLENIPALALKFSQKFPQITLLVKGANTFITHNRNLYINPHGDVSLAKGGSGDVLSGLIVSLMAQGYDALNAAINASLAHALSAKRITKADSKNILKSKKPTNQNCKNKKNKYANYALSPLKIIESIQIL</sequence>
<evidence type="ECO:0000256" key="2">
    <source>
        <dbReference type="ARBA" id="ARBA00006001"/>
    </source>
</evidence>
<dbReference type="SUPFAM" id="SSF64153">
    <property type="entry name" value="YjeF N-terminal domain-like"/>
    <property type="match status" value="1"/>
</dbReference>
<evidence type="ECO:0000256" key="10">
    <source>
        <dbReference type="ARBA" id="ARBA00048238"/>
    </source>
</evidence>
<evidence type="ECO:0000256" key="9">
    <source>
        <dbReference type="ARBA" id="ARBA00025153"/>
    </source>
</evidence>
<gene>
    <name evidence="12" type="primary">nnrD</name>
    <name evidence="15" type="ORF">DCO61_06125</name>
    <name evidence="16" type="ORF">LS64_006205</name>
</gene>
<comment type="caution">
    <text evidence="16">The sequence shown here is derived from an EMBL/GenBank/DDBJ whole genome shotgun (WGS) entry which is preliminary data.</text>
</comment>
<dbReference type="PANTHER" id="PTHR12592">
    <property type="entry name" value="ATP-DEPENDENT (S)-NAD(P)H-HYDRATE DEHYDRATASE FAMILY MEMBER"/>
    <property type="match status" value="1"/>
</dbReference>
<evidence type="ECO:0000256" key="11">
    <source>
        <dbReference type="ARBA" id="ARBA00049209"/>
    </source>
</evidence>
<feature type="domain" description="YjeF N-terminal" evidence="14">
    <location>
        <begin position="8"/>
        <end position="308"/>
    </location>
</feature>
<reference evidence="16 17" key="1">
    <citation type="journal article" date="2014" name="Genome Announc.">
        <title>Draft genome sequences of eight enterohepatic helicobacter species isolated from both laboratory and wild rodents.</title>
        <authorList>
            <person name="Sheh A."/>
            <person name="Shen Z."/>
            <person name="Fox J.G."/>
        </authorList>
    </citation>
    <scope>NUCLEOTIDE SEQUENCE [LARGE SCALE GENOMIC DNA]</scope>
    <source>
        <strain evidence="16 17">MIT 97-6194</strain>
    </source>
</reference>
<dbReference type="GO" id="GO:0052856">
    <property type="term" value="F:NAD(P)HX epimerase activity"/>
    <property type="evidence" value="ECO:0007669"/>
    <property type="project" value="TreeGrafter"/>
</dbReference>
<dbReference type="InterPro" id="IPR017953">
    <property type="entry name" value="Carbohydrate_kinase_pred_CS"/>
</dbReference>
<comment type="subunit">
    <text evidence="12">Homotetramer.</text>
</comment>
<keyword evidence="4 12" id="KW-0547">Nucleotide-binding</keyword>
<dbReference type="OrthoDB" id="9806925at2"/>
<dbReference type="Proteomes" id="UP000029714">
    <property type="component" value="Unassembled WGS sequence"/>
</dbReference>